<dbReference type="GO" id="GO:0003677">
    <property type="term" value="F:DNA binding"/>
    <property type="evidence" value="ECO:0007669"/>
    <property type="project" value="InterPro"/>
</dbReference>
<feature type="domain" description="RNA polymerase sigma factor 70 region 4 type 2" evidence="7">
    <location>
        <begin position="128"/>
        <end position="180"/>
    </location>
</feature>
<dbReference type="InterPro" id="IPR013249">
    <property type="entry name" value="RNA_pol_sigma70_r4_t2"/>
</dbReference>
<keyword evidence="3" id="KW-0805">Transcription regulation</keyword>
<dbReference type="InterPro" id="IPR014303">
    <property type="entry name" value="RNA_pol_sigma-70_ECF"/>
</dbReference>
<dbReference type="SUPFAM" id="SSF88946">
    <property type="entry name" value="Sigma2 domain of RNA polymerase sigma factors"/>
    <property type="match status" value="1"/>
</dbReference>
<dbReference type="GO" id="GO:0006352">
    <property type="term" value="P:DNA-templated transcription initiation"/>
    <property type="evidence" value="ECO:0007669"/>
    <property type="project" value="InterPro"/>
</dbReference>
<comment type="caution">
    <text evidence="8">The sequence shown here is derived from an EMBL/GenBank/DDBJ whole genome shotgun (WGS) entry which is preliminary data.</text>
</comment>
<evidence type="ECO:0000256" key="3">
    <source>
        <dbReference type="ARBA" id="ARBA00023015"/>
    </source>
</evidence>
<dbReference type="InterPro" id="IPR032710">
    <property type="entry name" value="NTF2-like_dom_sf"/>
</dbReference>
<name>A0A2T0LXA3_9PSEU</name>
<keyword evidence="9" id="KW-1185">Reference proteome</keyword>
<dbReference type="GO" id="GO:0016987">
    <property type="term" value="F:sigma factor activity"/>
    <property type="evidence" value="ECO:0007669"/>
    <property type="project" value="UniProtKB-KW"/>
</dbReference>
<keyword evidence="5" id="KW-0804">Transcription</keyword>
<dbReference type="PANTHER" id="PTHR30173">
    <property type="entry name" value="SIGMA 19 FACTOR"/>
    <property type="match status" value="1"/>
</dbReference>
<organism evidence="8 9">
    <name type="scientific">Prauserella shujinwangii</name>
    <dbReference type="NCBI Taxonomy" id="1453103"/>
    <lineage>
        <taxon>Bacteria</taxon>
        <taxon>Bacillati</taxon>
        <taxon>Actinomycetota</taxon>
        <taxon>Actinomycetes</taxon>
        <taxon>Pseudonocardiales</taxon>
        <taxon>Pseudonocardiaceae</taxon>
        <taxon>Prauserella</taxon>
    </lineage>
</organism>
<dbReference type="EMBL" id="PVNH01000004">
    <property type="protein sequence ID" value="PRX48627.1"/>
    <property type="molecule type" value="Genomic_DNA"/>
</dbReference>
<gene>
    <name evidence="8" type="ORF">B0I33_104444</name>
</gene>
<dbReference type="NCBIfam" id="NF007214">
    <property type="entry name" value="PRK09636.1"/>
    <property type="match status" value="1"/>
</dbReference>
<dbReference type="NCBIfam" id="TIGR02937">
    <property type="entry name" value="sigma70-ECF"/>
    <property type="match status" value="1"/>
</dbReference>
<dbReference type="Gene3D" id="1.10.1740.10">
    <property type="match status" value="1"/>
</dbReference>
<feature type="domain" description="RNA polymerase sigma-70 region 2" evidence="6">
    <location>
        <begin position="30"/>
        <end position="92"/>
    </location>
</feature>
<evidence type="ECO:0000256" key="4">
    <source>
        <dbReference type="ARBA" id="ARBA00023082"/>
    </source>
</evidence>
<dbReference type="NCBIfam" id="TIGR02957">
    <property type="entry name" value="SigX4"/>
    <property type="match status" value="1"/>
</dbReference>
<dbReference type="InterPro" id="IPR014284">
    <property type="entry name" value="RNA_pol_sigma-70_dom"/>
</dbReference>
<dbReference type="Proteomes" id="UP000238362">
    <property type="component" value="Unassembled WGS sequence"/>
</dbReference>
<evidence type="ECO:0000259" key="6">
    <source>
        <dbReference type="Pfam" id="PF04542"/>
    </source>
</evidence>
<dbReference type="InterPro" id="IPR007627">
    <property type="entry name" value="RNA_pol_sigma70_r2"/>
</dbReference>
<evidence type="ECO:0000259" key="7">
    <source>
        <dbReference type="Pfam" id="PF08281"/>
    </source>
</evidence>
<protein>
    <submittedName>
        <fullName evidence="8">RNA polymerase ECF family sigma subunit</fullName>
    </submittedName>
</protein>
<evidence type="ECO:0000313" key="8">
    <source>
        <dbReference type="EMBL" id="PRX48627.1"/>
    </source>
</evidence>
<dbReference type="InterPro" id="IPR052704">
    <property type="entry name" value="ECF_Sigma-70_Domain"/>
</dbReference>
<dbReference type="InterPro" id="IPR013325">
    <property type="entry name" value="RNA_pol_sigma_r2"/>
</dbReference>
<dbReference type="Pfam" id="PF08281">
    <property type="entry name" value="Sigma70_r4_2"/>
    <property type="match status" value="1"/>
</dbReference>
<reference evidence="8 9" key="1">
    <citation type="submission" date="2018-03" db="EMBL/GenBank/DDBJ databases">
        <title>Genomic Encyclopedia of Type Strains, Phase III (KMG-III): the genomes of soil and plant-associated and newly described type strains.</title>
        <authorList>
            <person name="Whitman W."/>
        </authorList>
    </citation>
    <scope>NUCLEOTIDE SEQUENCE [LARGE SCALE GENOMIC DNA]</scope>
    <source>
        <strain evidence="8 9">CGMCC 4.7125</strain>
    </source>
</reference>
<comment type="subunit">
    <text evidence="2">Interacts transiently with the RNA polymerase catalytic core formed by RpoA, RpoB, RpoC and RpoZ (2 alpha, 1 beta, 1 beta' and 1 omega subunit) to form the RNA polymerase holoenzyme that can initiate transcription.</text>
</comment>
<keyword evidence="4" id="KW-0731">Sigma factor</keyword>
<dbReference type="Pfam" id="PF04542">
    <property type="entry name" value="Sigma70_r2"/>
    <property type="match status" value="1"/>
</dbReference>
<dbReference type="SUPFAM" id="SSF54427">
    <property type="entry name" value="NTF2-like"/>
    <property type="match status" value="1"/>
</dbReference>
<dbReference type="AlphaFoldDB" id="A0A2T0LXA3"/>
<evidence type="ECO:0000256" key="5">
    <source>
        <dbReference type="ARBA" id="ARBA00023163"/>
    </source>
</evidence>
<dbReference type="InterPro" id="IPR036388">
    <property type="entry name" value="WH-like_DNA-bd_sf"/>
</dbReference>
<dbReference type="Gene3D" id="3.10.450.50">
    <property type="match status" value="1"/>
</dbReference>
<sequence length="318" mass="35005">MLRAVRCHGKRHVRMLGFVPIAPEELREFEAQRPRLFAVAYRLLGSASEAEDAVQDTFLRWHSADRSAVREPAAWLTKVLTNLCLTRLTSARARRESYVGPWLPEPVATGPDAEGPLATAERHDTVSLAFLLLLERLTPPERAVFVLREAFEYGHREIADILDLTESASQQLYRRARLRLADDRPRFAAAPEEGRRVARRFLAAARGGDLAALESLLADDVVSWADGGGRTPAARRPVFGAQRVARYLAGWTSRDYPGLRVVVTEVNGEPALAAFVDGTLLVVVVLEVAGGLVRTVRAINNPDKIAYLAGQLSAASLR</sequence>
<accession>A0A2T0LXA3</accession>
<dbReference type="InterPro" id="IPR013324">
    <property type="entry name" value="RNA_pol_sigma_r3/r4-like"/>
</dbReference>
<proteinExistence type="inferred from homology"/>
<comment type="similarity">
    <text evidence="1">Belongs to the sigma-70 factor family. ECF subfamily.</text>
</comment>
<dbReference type="PANTHER" id="PTHR30173:SF36">
    <property type="entry name" value="ECF RNA POLYMERASE SIGMA FACTOR SIGJ"/>
    <property type="match status" value="1"/>
</dbReference>
<evidence type="ECO:0000256" key="1">
    <source>
        <dbReference type="ARBA" id="ARBA00010641"/>
    </source>
</evidence>
<dbReference type="Gene3D" id="1.10.10.10">
    <property type="entry name" value="Winged helix-like DNA-binding domain superfamily/Winged helix DNA-binding domain"/>
    <property type="match status" value="1"/>
</dbReference>
<evidence type="ECO:0000313" key="9">
    <source>
        <dbReference type="Proteomes" id="UP000238362"/>
    </source>
</evidence>
<dbReference type="SUPFAM" id="SSF88659">
    <property type="entry name" value="Sigma3 and sigma4 domains of RNA polymerase sigma factors"/>
    <property type="match status" value="1"/>
</dbReference>
<evidence type="ECO:0000256" key="2">
    <source>
        <dbReference type="ARBA" id="ARBA00011344"/>
    </source>
</evidence>